<dbReference type="Proteomes" id="UP000422569">
    <property type="component" value="Plasmid unnamed1"/>
</dbReference>
<reference evidence="1 2" key="1">
    <citation type="submission" date="2019-09" db="EMBL/GenBank/DDBJ databases">
        <title>Isolation and complete genome sequencing of Methylocystis species.</title>
        <authorList>
            <person name="Rumah B.L."/>
            <person name="Stead C.E."/>
            <person name="Stevens B.C."/>
            <person name="Minton N.P."/>
            <person name="Grosse-Honebrink A."/>
            <person name="Zhang Y."/>
        </authorList>
    </citation>
    <scope>NUCLEOTIDE SEQUENCE [LARGE SCALE GENOMIC DNA]</scope>
    <source>
        <strain evidence="1 2">BRCS2</strain>
        <plasmid evidence="1 2">unnamed1</plasmid>
    </source>
</reference>
<dbReference type="KEGG" id="mpar:F7D14_20465"/>
<dbReference type="GeneID" id="42570785"/>
<organism evidence="1 2">
    <name type="scientific">Methylocystis parvus</name>
    <dbReference type="NCBI Taxonomy" id="134"/>
    <lineage>
        <taxon>Bacteria</taxon>
        <taxon>Pseudomonadati</taxon>
        <taxon>Pseudomonadota</taxon>
        <taxon>Alphaproteobacteria</taxon>
        <taxon>Hyphomicrobiales</taxon>
        <taxon>Methylocystaceae</taxon>
        <taxon>Methylocystis</taxon>
    </lineage>
</organism>
<name>A0A6B8MH18_9HYPH</name>
<gene>
    <name evidence="1" type="ORF">F7D14_20465</name>
</gene>
<dbReference type="EMBL" id="CP044332">
    <property type="protein sequence ID" value="QGM99960.1"/>
    <property type="molecule type" value="Genomic_DNA"/>
</dbReference>
<geneLocation type="plasmid" evidence="1">
    <name>unnamed1</name>
</geneLocation>
<keyword evidence="2" id="KW-1185">Reference proteome</keyword>
<accession>A0A6B8MH18</accession>
<sequence>MTASSSPVDQLACIRARARLLELALLGADGSGMSLEDEIYRDALTQQVQDIARGLDRLAEAMEGERAST</sequence>
<dbReference type="AlphaFoldDB" id="A0A6B8MH18"/>
<dbReference type="RefSeq" id="WP_016921908.1">
    <property type="nucleotide sequence ID" value="NZ_CP044332.1"/>
</dbReference>
<proteinExistence type="predicted"/>
<protein>
    <submittedName>
        <fullName evidence="1">Uncharacterized protein</fullName>
    </submittedName>
</protein>
<evidence type="ECO:0000313" key="2">
    <source>
        <dbReference type="Proteomes" id="UP000422569"/>
    </source>
</evidence>
<keyword evidence="1" id="KW-0614">Plasmid</keyword>
<evidence type="ECO:0000313" key="1">
    <source>
        <dbReference type="EMBL" id="QGM99960.1"/>
    </source>
</evidence>